<dbReference type="GO" id="GO:0051603">
    <property type="term" value="P:proteolysis involved in protein catabolic process"/>
    <property type="evidence" value="ECO:0007669"/>
    <property type="project" value="TreeGrafter"/>
</dbReference>
<evidence type="ECO:0000256" key="5">
    <source>
        <dbReference type="ARBA" id="ARBA00022801"/>
    </source>
</evidence>
<keyword evidence="15" id="KW-1185">Reference proteome</keyword>
<evidence type="ECO:0000256" key="2">
    <source>
        <dbReference type="ARBA" id="ARBA00007261"/>
    </source>
</evidence>
<gene>
    <name evidence="14" type="ORF">D9613_003177</name>
</gene>
<dbReference type="FunFam" id="3.30.830.10:FF:000012">
    <property type="entry name" value="Protease 3"/>
    <property type="match status" value="1"/>
</dbReference>
<evidence type="ECO:0000256" key="9">
    <source>
        <dbReference type="SAM" id="MobiDB-lite"/>
    </source>
</evidence>
<dbReference type="AlphaFoldDB" id="A0A8H4QPX7"/>
<evidence type="ECO:0000256" key="6">
    <source>
        <dbReference type="ARBA" id="ARBA00022833"/>
    </source>
</evidence>
<feature type="domain" description="Peptidase M16 N-terminal" evidence="10">
    <location>
        <begin position="90"/>
        <end position="226"/>
    </location>
</feature>
<evidence type="ECO:0000256" key="8">
    <source>
        <dbReference type="RuleBase" id="RU004447"/>
    </source>
</evidence>
<dbReference type="GO" id="GO:0005829">
    <property type="term" value="C:cytosol"/>
    <property type="evidence" value="ECO:0007669"/>
    <property type="project" value="TreeGrafter"/>
</dbReference>
<dbReference type="PROSITE" id="PS00143">
    <property type="entry name" value="INSULINASE"/>
    <property type="match status" value="1"/>
</dbReference>
<dbReference type="Pfam" id="PF05193">
    <property type="entry name" value="Peptidase_M16_C"/>
    <property type="match status" value="1"/>
</dbReference>
<dbReference type="Gene3D" id="3.30.830.10">
    <property type="entry name" value="Metalloenzyme, LuxS/M16 peptidase-like"/>
    <property type="match status" value="4"/>
</dbReference>
<keyword evidence="5" id="KW-0378">Hydrolase</keyword>
<dbReference type="InterPro" id="IPR054734">
    <property type="entry name" value="PqqF-like_C_4"/>
</dbReference>
<feature type="domain" description="Coenzyme PQQ synthesis protein F-like C-terminal lobe" evidence="13">
    <location>
        <begin position="883"/>
        <end position="982"/>
    </location>
</feature>
<dbReference type="FunFam" id="3.30.830.10:FF:000003">
    <property type="entry name" value="Insulin-degrading enzyme"/>
    <property type="match status" value="1"/>
</dbReference>
<dbReference type="GO" id="GO:0005739">
    <property type="term" value="C:mitochondrion"/>
    <property type="evidence" value="ECO:0007669"/>
    <property type="project" value="TreeGrafter"/>
</dbReference>
<evidence type="ECO:0000259" key="12">
    <source>
        <dbReference type="Pfam" id="PF16187"/>
    </source>
</evidence>
<evidence type="ECO:0000256" key="3">
    <source>
        <dbReference type="ARBA" id="ARBA00022670"/>
    </source>
</evidence>
<dbReference type="InterPro" id="IPR011249">
    <property type="entry name" value="Metalloenz_LuxS/M16"/>
</dbReference>
<keyword evidence="6" id="KW-0862">Zinc</keyword>
<feature type="region of interest" description="Disordered" evidence="9">
    <location>
        <begin position="248"/>
        <end position="292"/>
    </location>
</feature>
<evidence type="ECO:0000313" key="15">
    <source>
        <dbReference type="Proteomes" id="UP000521872"/>
    </source>
</evidence>
<protein>
    <recommendedName>
        <fullName evidence="16">Insulin-degrading enzyme</fullName>
    </recommendedName>
</protein>
<reference evidence="14 15" key="1">
    <citation type="submission" date="2019-12" db="EMBL/GenBank/DDBJ databases">
        <authorList>
            <person name="Floudas D."/>
            <person name="Bentzer J."/>
            <person name="Ahren D."/>
            <person name="Johansson T."/>
            <person name="Persson P."/>
            <person name="Tunlid A."/>
        </authorList>
    </citation>
    <scope>NUCLEOTIDE SEQUENCE [LARGE SCALE GENOMIC DNA]</scope>
    <source>
        <strain evidence="14 15">CBS 102.39</strain>
    </source>
</reference>
<dbReference type="Proteomes" id="UP000521872">
    <property type="component" value="Unassembled WGS sequence"/>
</dbReference>
<evidence type="ECO:0000259" key="11">
    <source>
        <dbReference type="Pfam" id="PF05193"/>
    </source>
</evidence>
<dbReference type="InterPro" id="IPR001431">
    <property type="entry name" value="Pept_M16_Zn_BS"/>
</dbReference>
<comment type="caution">
    <text evidence="14">The sequence shown here is derived from an EMBL/GenBank/DDBJ whole genome shotgun (WGS) entry which is preliminary data.</text>
</comment>
<evidence type="ECO:0000256" key="1">
    <source>
        <dbReference type="ARBA" id="ARBA00001947"/>
    </source>
</evidence>
<feature type="domain" description="Peptidase M16 C-terminal" evidence="11">
    <location>
        <begin position="295"/>
        <end position="472"/>
    </location>
</feature>
<dbReference type="SUPFAM" id="SSF63411">
    <property type="entry name" value="LuxS/MPP-like metallohydrolase"/>
    <property type="match status" value="5"/>
</dbReference>
<keyword evidence="7" id="KW-0482">Metalloprotease</keyword>
<dbReference type="GO" id="GO:0046872">
    <property type="term" value="F:metal ion binding"/>
    <property type="evidence" value="ECO:0007669"/>
    <property type="project" value="UniProtKB-KW"/>
</dbReference>
<evidence type="ECO:0000259" key="10">
    <source>
        <dbReference type="Pfam" id="PF00675"/>
    </source>
</evidence>
<evidence type="ECO:0000256" key="4">
    <source>
        <dbReference type="ARBA" id="ARBA00022723"/>
    </source>
</evidence>
<dbReference type="InterPro" id="IPR007863">
    <property type="entry name" value="Peptidase_M16_C"/>
</dbReference>
<evidence type="ECO:0008006" key="16">
    <source>
        <dbReference type="Google" id="ProtNLM"/>
    </source>
</evidence>
<keyword evidence="3" id="KW-0645">Protease</keyword>
<dbReference type="EMBL" id="JAACJL010000044">
    <property type="protein sequence ID" value="KAF4615167.1"/>
    <property type="molecule type" value="Genomic_DNA"/>
</dbReference>
<proteinExistence type="inferred from homology"/>
<dbReference type="PANTHER" id="PTHR43690">
    <property type="entry name" value="NARDILYSIN"/>
    <property type="match status" value="1"/>
</dbReference>
<evidence type="ECO:0000313" key="14">
    <source>
        <dbReference type="EMBL" id="KAF4615167.1"/>
    </source>
</evidence>
<dbReference type="Pfam" id="PF22456">
    <property type="entry name" value="PqqF-like_C_4"/>
    <property type="match status" value="1"/>
</dbReference>
<dbReference type="InterPro" id="IPR011765">
    <property type="entry name" value="Pept_M16_N"/>
</dbReference>
<dbReference type="FunFam" id="3.30.830.10:FF:000005">
    <property type="entry name" value="nardilysin isoform X1"/>
    <property type="match status" value="1"/>
</dbReference>
<dbReference type="GO" id="GO:0004222">
    <property type="term" value="F:metalloendopeptidase activity"/>
    <property type="evidence" value="ECO:0007669"/>
    <property type="project" value="InterPro"/>
</dbReference>
<dbReference type="GO" id="GO:0043171">
    <property type="term" value="P:peptide catabolic process"/>
    <property type="evidence" value="ECO:0007669"/>
    <property type="project" value="TreeGrafter"/>
</dbReference>
<keyword evidence="4" id="KW-0479">Metal-binding</keyword>
<dbReference type="InterPro" id="IPR050626">
    <property type="entry name" value="Peptidase_M16"/>
</dbReference>
<dbReference type="InterPro" id="IPR032632">
    <property type="entry name" value="Peptidase_M16_M"/>
</dbReference>
<comment type="cofactor">
    <cofactor evidence="1">
        <name>Zn(2+)</name>
        <dbReference type="ChEBI" id="CHEBI:29105"/>
    </cofactor>
</comment>
<name>A0A8H4QPX7_9AGAR</name>
<sequence>MFKLIPPLRPPPPLTFSHFLLRRYSKAARLLPTTLIAQRAMATTSTDADWKLVEKPGASPYRVFTQPIVKSEQDDREYRVIELANGLRATLVHDAKTDKAAASLDVAVGHLYDPDDMPGLAHFCEHLLFMGTEKFPKENEYSEFLAKNNGSSNAYTSTSNTNYYFNVATSALPGALERFAAFFHCPLFSPSCTSRELNAVNSEHKKNHQSDMWRIFQLNKHLSKPGHVWSKFGSGNLESLSKAARDLKGQGKLKDAISPEKLSAEPTPSSSRIPSPVPSTSSDSDADGGAVGRETRRRLVEWWEKEYCAGRMRLAIVGKESLDELADLANSLFSPIPNRGRDPVPMINDHPFGSAEKGTLVSVQTIMAFHALEISFPLEYQAPLWKYKPANIISHFVGHEGPGSLHSYLKNKHWVTALSCGPQSLARGFAMFKLTIHMTPEGFANYKEIILASYKYLSLLRSSTIEPFHHQEVVNLSNIRFRFAEKRRPDDYATWIAEHMSWPIPTQLLLAAPRLTYNFENDAKKQAAESKIRQYLEQFTIENSRVVLMAKEEEHIKIHPDLKWQKEPWYGTGYAVEKFDPEFVAQAASANDIPELYLPGPNEFIPTNLDVDKKEGVEPLKRPHLIRQTPLSSLWHKKDDKFWVPKAHIVIDIRSPLANSSARTSVLTNLYADIVNDSLTEFAYDADLAGLSYGLSSHSNGYQITTSGYNDKMSVLIRHVLEKVKALAVDPQRLDVIKEEVRRSYLNFFLGQSYSLSDYYGRYLLNSRQWTVEEKLKELPSITAEEVVAHVKALLSQVNIRILAAGNIYKDEAIKIAEMVEDGLKPTTLSPIDLNDRALLMPEGANFTYSAPIPNPNQANSALTYFTYCGTVVDDKLRVASQVLTQILSEPAFNVLRTREQLGYIVSCSSWVLPGASERGIRIVVQSEKKPTYLEDRVEAFLDEMKAKIEAMDDAEFEVHKSSLEKKWLEADKNLSEEVSRYLAYINSGQLDFLRKERNLAVIKSVTKQEVLDLFLTKVHPSSATRSKLSVHMVSQKAPPKAVSASAAEAFESLVHQSFPDVDVKAWRTSLDNTTPTIVDFGKYWLPILNSEEGKKLLTQLPALVDKYPIEGATEDQPKPGVTYIEDRKAFKEGLTPSVDPGPMVEWNDLPVPRF</sequence>
<feature type="compositionally biased region" description="Basic and acidic residues" evidence="9">
    <location>
        <begin position="248"/>
        <end position="258"/>
    </location>
</feature>
<evidence type="ECO:0000259" key="13">
    <source>
        <dbReference type="Pfam" id="PF22456"/>
    </source>
</evidence>
<dbReference type="Pfam" id="PF16187">
    <property type="entry name" value="Peptidase_M16_M"/>
    <property type="match status" value="1"/>
</dbReference>
<dbReference type="Pfam" id="PF00675">
    <property type="entry name" value="Peptidase_M16"/>
    <property type="match status" value="1"/>
</dbReference>
<accession>A0A8H4QPX7</accession>
<organism evidence="14 15">
    <name type="scientific">Agrocybe pediades</name>
    <dbReference type="NCBI Taxonomy" id="84607"/>
    <lineage>
        <taxon>Eukaryota</taxon>
        <taxon>Fungi</taxon>
        <taxon>Dikarya</taxon>
        <taxon>Basidiomycota</taxon>
        <taxon>Agaricomycotina</taxon>
        <taxon>Agaricomycetes</taxon>
        <taxon>Agaricomycetidae</taxon>
        <taxon>Agaricales</taxon>
        <taxon>Agaricineae</taxon>
        <taxon>Strophariaceae</taxon>
        <taxon>Agrocybe</taxon>
    </lineage>
</organism>
<feature type="compositionally biased region" description="Low complexity" evidence="9">
    <location>
        <begin position="266"/>
        <end position="283"/>
    </location>
</feature>
<feature type="domain" description="Peptidase M16 middle/third" evidence="12">
    <location>
        <begin position="481"/>
        <end position="778"/>
    </location>
</feature>
<comment type="similarity">
    <text evidence="2 8">Belongs to the peptidase M16 family.</text>
</comment>
<dbReference type="PANTHER" id="PTHR43690:SF18">
    <property type="entry name" value="INSULIN-DEGRADING ENZYME-RELATED"/>
    <property type="match status" value="1"/>
</dbReference>
<evidence type="ECO:0000256" key="7">
    <source>
        <dbReference type="ARBA" id="ARBA00023049"/>
    </source>
</evidence>